<accession>A0A1V4K2T3</accession>
<gene>
    <name evidence="1" type="ORF">AV530_003454</name>
</gene>
<organism evidence="1 2">
    <name type="scientific">Patagioenas fasciata monilis</name>
    <dbReference type="NCBI Taxonomy" id="372326"/>
    <lineage>
        <taxon>Eukaryota</taxon>
        <taxon>Metazoa</taxon>
        <taxon>Chordata</taxon>
        <taxon>Craniata</taxon>
        <taxon>Vertebrata</taxon>
        <taxon>Euteleostomi</taxon>
        <taxon>Archelosauria</taxon>
        <taxon>Archosauria</taxon>
        <taxon>Dinosauria</taxon>
        <taxon>Saurischia</taxon>
        <taxon>Theropoda</taxon>
        <taxon>Coelurosauria</taxon>
        <taxon>Aves</taxon>
        <taxon>Neognathae</taxon>
        <taxon>Neoaves</taxon>
        <taxon>Columbimorphae</taxon>
        <taxon>Columbiformes</taxon>
        <taxon>Columbidae</taxon>
        <taxon>Patagioenas</taxon>
    </lineage>
</organism>
<comment type="caution">
    <text evidence="1">The sequence shown here is derived from an EMBL/GenBank/DDBJ whole genome shotgun (WGS) entry which is preliminary data.</text>
</comment>
<dbReference type="EMBL" id="LSYS01005108">
    <property type="protein sequence ID" value="OPJ78673.1"/>
    <property type="molecule type" value="Genomic_DNA"/>
</dbReference>
<evidence type="ECO:0000313" key="2">
    <source>
        <dbReference type="Proteomes" id="UP000190648"/>
    </source>
</evidence>
<protein>
    <submittedName>
        <fullName evidence="1">Uncharacterized protein</fullName>
    </submittedName>
</protein>
<evidence type="ECO:0000313" key="1">
    <source>
        <dbReference type="EMBL" id="OPJ78673.1"/>
    </source>
</evidence>
<sequence>MNRPGYRSWVGWDGEDTVMFPRRRNTLCRKVLAALKQRVRGFSHYLPSAAGFSIKLLQALSPLRPPGAELAVQNCLVRLFSSCWIW</sequence>
<name>A0A1V4K2T3_PATFA</name>
<keyword evidence="2" id="KW-1185">Reference proteome</keyword>
<proteinExistence type="predicted"/>
<dbReference type="AlphaFoldDB" id="A0A1V4K2T3"/>
<reference evidence="1 2" key="1">
    <citation type="submission" date="2016-02" db="EMBL/GenBank/DDBJ databases">
        <title>Band-tailed pigeon sequencing and assembly.</title>
        <authorList>
            <person name="Soares A.E."/>
            <person name="Novak B.J."/>
            <person name="Rice E.S."/>
            <person name="O'Connell B."/>
            <person name="Chang D."/>
            <person name="Weber S."/>
            <person name="Shapiro B."/>
        </authorList>
    </citation>
    <scope>NUCLEOTIDE SEQUENCE [LARGE SCALE GENOMIC DNA]</scope>
    <source>
        <strain evidence="1">BTP2013</strain>
        <tissue evidence="1">Blood</tissue>
    </source>
</reference>
<dbReference type="Proteomes" id="UP000190648">
    <property type="component" value="Unassembled WGS sequence"/>
</dbReference>